<name>A0A6S7K0R6_PARCT</name>
<dbReference type="EMBL" id="CACRXK020011780">
    <property type="protein sequence ID" value="CAB4022062.1"/>
    <property type="molecule type" value="Genomic_DNA"/>
</dbReference>
<evidence type="ECO:0000313" key="2">
    <source>
        <dbReference type="Proteomes" id="UP001152795"/>
    </source>
</evidence>
<reference evidence="1" key="1">
    <citation type="submission" date="2020-04" db="EMBL/GenBank/DDBJ databases">
        <authorList>
            <person name="Alioto T."/>
            <person name="Alioto T."/>
            <person name="Gomez Garrido J."/>
        </authorList>
    </citation>
    <scope>NUCLEOTIDE SEQUENCE</scope>
    <source>
        <strain evidence="1">A484AB</strain>
    </source>
</reference>
<proteinExistence type="predicted"/>
<comment type="caution">
    <text evidence="1">The sequence shown here is derived from an EMBL/GenBank/DDBJ whole genome shotgun (WGS) entry which is preliminary data.</text>
</comment>
<evidence type="ECO:0000313" key="1">
    <source>
        <dbReference type="EMBL" id="CAB4022062.1"/>
    </source>
</evidence>
<organism evidence="1 2">
    <name type="scientific">Paramuricea clavata</name>
    <name type="common">Red gorgonian</name>
    <name type="synonym">Violescent sea-whip</name>
    <dbReference type="NCBI Taxonomy" id="317549"/>
    <lineage>
        <taxon>Eukaryota</taxon>
        <taxon>Metazoa</taxon>
        <taxon>Cnidaria</taxon>
        <taxon>Anthozoa</taxon>
        <taxon>Octocorallia</taxon>
        <taxon>Malacalcyonacea</taxon>
        <taxon>Plexauridae</taxon>
        <taxon>Paramuricea</taxon>
    </lineage>
</organism>
<sequence length="275" mass="31948">METNKLRSEIIRDSARIFDLNILTSLQKGSPSYCETYLAERIVHMQKKQNIALETSRHIENLRGMQAVLQDCVNGKRLTSRGQKKRFIDLICHPNHGIPVYVVKRQYVLLKSHDVNLDLFFKDFFSDEENQAHSSLSNDEIDYMIDSLDTAWDKKVMKVVLGTGHCKKQNSELGIGLRVSKYRRQVLSTIEAKKELRLKAKAVVLEDLTTRIGKIEKNISCQKNKLEIKSKIWSQSKLDELAEQIDDLEERKKTYEKYVHEKDNSKSFAEMVSRK</sequence>
<accession>A0A6S7K0R6</accession>
<keyword evidence="2" id="KW-1185">Reference proteome</keyword>
<dbReference type="AlphaFoldDB" id="A0A6S7K0R6"/>
<dbReference type="Proteomes" id="UP001152795">
    <property type="component" value="Unassembled WGS sequence"/>
</dbReference>
<gene>
    <name evidence="1" type="ORF">PACLA_8A024914</name>
</gene>
<protein>
    <submittedName>
        <fullName evidence="1">Uncharacterized protein</fullName>
    </submittedName>
</protein>